<gene>
    <name evidence="6" type="ORF">NVS89_15455</name>
</gene>
<evidence type="ECO:0000256" key="2">
    <source>
        <dbReference type="ARBA" id="ARBA00010742"/>
    </source>
</evidence>
<comment type="subcellular location">
    <subcellularLocation>
        <location evidence="1">Periplasm</location>
    </subcellularLocation>
</comment>
<keyword evidence="3 4" id="KW-0732">Signal</keyword>
<reference evidence="6" key="1">
    <citation type="submission" date="2022-08" db="EMBL/GenBank/DDBJ databases">
        <authorList>
            <person name="Li F."/>
        </authorList>
    </citation>
    <scope>NUCLEOTIDE SEQUENCE</scope>
    <source>
        <strain evidence="6">MQZ15Z-1</strain>
    </source>
</reference>
<accession>A0A9X2PMF2</accession>
<evidence type="ECO:0000259" key="5">
    <source>
        <dbReference type="Pfam" id="PF09084"/>
    </source>
</evidence>
<dbReference type="RefSeq" id="WP_258733662.1">
    <property type="nucleotide sequence ID" value="NZ_JANTHY010000005.1"/>
</dbReference>
<comment type="similarity">
    <text evidence="2">Belongs to the bacterial solute-binding protein SsuA/TauA family.</text>
</comment>
<protein>
    <submittedName>
        <fullName evidence="6">ABC transporter substrate-binding protein</fullName>
    </submittedName>
</protein>
<dbReference type="SUPFAM" id="SSF53850">
    <property type="entry name" value="Periplasmic binding protein-like II"/>
    <property type="match status" value="1"/>
</dbReference>
<evidence type="ECO:0000256" key="1">
    <source>
        <dbReference type="ARBA" id="ARBA00004418"/>
    </source>
</evidence>
<feature type="chain" id="PRO_5040880257" evidence="4">
    <location>
        <begin position="27"/>
        <end position="333"/>
    </location>
</feature>
<keyword evidence="7" id="KW-1185">Reference proteome</keyword>
<evidence type="ECO:0000256" key="4">
    <source>
        <dbReference type="SAM" id="SignalP"/>
    </source>
</evidence>
<dbReference type="PANTHER" id="PTHR30024">
    <property type="entry name" value="ALIPHATIC SULFONATES-BINDING PROTEIN-RELATED"/>
    <property type="match status" value="1"/>
</dbReference>
<comment type="caution">
    <text evidence="6">The sequence shown here is derived from an EMBL/GenBank/DDBJ whole genome shotgun (WGS) entry which is preliminary data.</text>
</comment>
<name>A0A9X2PMF2_9HYPH</name>
<dbReference type="Pfam" id="PF09084">
    <property type="entry name" value="NMT1"/>
    <property type="match status" value="1"/>
</dbReference>
<proteinExistence type="inferred from homology"/>
<feature type="signal peptide" evidence="4">
    <location>
        <begin position="1"/>
        <end position="26"/>
    </location>
</feature>
<dbReference type="GO" id="GO:0042597">
    <property type="term" value="C:periplasmic space"/>
    <property type="evidence" value="ECO:0007669"/>
    <property type="project" value="UniProtKB-SubCell"/>
</dbReference>
<evidence type="ECO:0000256" key="3">
    <source>
        <dbReference type="ARBA" id="ARBA00022729"/>
    </source>
</evidence>
<evidence type="ECO:0000313" key="7">
    <source>
        <dbReference type="Proteomes" id="UP001151088"/>
    </source>
</evidence>
<dbReference type="PANTHER" id="PTHR30024:SF47">
    <property type="entry name" value="TAURINE-BINDING PERIPLASMIC PROTEIN"/>
    <property type="match status" value="1"/>
</dbReference>
<dbReference type="InterPro" id="IPR015168">
    <property type="entry name" value="SsuA/THI5"/>
</dbReference>
<sequence>MNRRDVLRTAAAGGLMTLAAPAIVRAAGSTDPIRVGYLHTLAVDGQIWTAQHQGEWEKQGLKPTFTRFYTGLEIFQAMVGGSIDVLATGAVISNFPSRGQGKAFLINSVEFATAQLWVNPAMGVSSFADLKGKRIATSIGTTAHVFLDTALRANGIDPKSDVQIINQRMPDATTAFISGAVPAVALWVPFNLQVRERVKDAKMLVDASKFYPDAAILGGWAARNDFYDERKDVLERIIKTWLPANKELIENTDATLKMLQQTQYPDVPLSELTEQFKAEKLFPAEKWAEMYKDGTVTAWLNRVTDFYAKIGGISDAVPASKYFDPSLFLKAVG</sequence>
<dbReference type="EMBL" id="JANTHZ010000007">
    <property type="protein sequence ID" value="MCS0496498.1"/>
    <property type="molecule type" value="Genomic_DNA"/>
</dbReference>
<dbReference type="AlphaFoldDB" id="A0A9X2PMF2"/>
<organism evidence="6 7">
    <name type="scientific">Ancylobacter mangrovi</name>
    <dbReference type="NCBI Taxonomy" id="2972472"/>
    <lineage>
        <taxon>Bacteria</taxon>
        <taxon>Pseudomonadati</taxon>
        <taxon>Pseudomonadota</taxon>
        <taxon>Alphaproteobacteria</taxon>
        <taxon>Hyphomicrobiales</taxon>
        <taxon>Xanthobacteraceae</taxon>
        <taxon>Ancylobacter</taxon>
    </lineage>
</organism>
<dbReference type="Gene3D" id="3.40.190.10">
    <property type="entry name" value="Periplasmic binding protein-like II"/>
    <property type="match status" value="2"/>
</dbReference>
<feature type="domain" description="SsuA/THI5-like" evidence="5">
    <location>
        <begin position="113"/>
        <end position="251"/>
    </location>
</feature>
<evidence type="ECO:0000313" key="6">
    <source>
        <dbReference type="EMBL" id="MCS0496498.1"/>
    </source>
</evidence>
<dbReference type="Proteomes" id="UP001151088">
    <property type="component" value="Unassembled WGS sequence"/>
</dbReference>